<dbReference type="Gene3D" id="3.40.50.720">
    <property type="entry name" value="NAD(P)-binding Rossmann-like Domain"/>
    <property type="match status" value="1"/>
</dbReference>
<dbReference type="InterPro" id="IPR051783">
    <property type="entry name" value="NAD(P)-dependent_oxidoreduct"/>
</dbReference>
<evidence type="ECO:0000313" key="3">
    <source>
        <dbReference type="EMBL" id="MBB4753767.1"/>
    </source>
</evidence>
<keyword evidence="5" id="KW-1185">Reference proteome</keyword>
<evidence type="ECO:0000313" key="4">
    <source>
        <dbReference type="Proteomes" id="UP000590511"/>
    </source>
</evidence>
<protein>
    <submittedName>
        <fullName evidence="3">Nucleoside-diphosphate-sugar epimerase</fullName>
    </submittedName>
    <submittedName>
        <fullName evidence="2">Oxidoreductase</fullName>
    </submittedName>
</protein>
<dbReference type="EMBL" id="JACHNC010000001">
    <property type="protein sequence ID" value="MBB4753767.1"/>
    <property type="molecule type" value="Genomic_DNA"/>
</dbReference>
<comment type="caution">
    <text evidence="3">The sequence shown here is derived from an EMBL/GenBank/DDBJ whole genome shotgun (WGS) entry which is preliminary data.</text>
</comment>
<reference evidence="3 4" key="1">
    <citation type="submission" date="2020-08" db="EMBL/GenBank/DDBJ databases">
        <title>Sequencing the genomes of 1000 actinobacteria strains.</title>
        <authorList>
            <person name="Klenk H.-P."/>
        </authorList>
    </citation>
    <scope>NUCLEOTIDE SEQUENCE [LARGE SCALE GENOMIC DNA]</scope>
    <source>
        <strain evidence="3 4">DSM 43150</strain>
    </source>
</reference>
<name>A0A7W7MKH9_9ACTN</name>
<dbReference type="InterPro" id="IPR036291">
    <property type="entry name" value="NAD(P)-bd_dom_sf"/>
</dbReference>
<dbReference type="Proteomes" id="UP000590511">
    <property type="component" value="Unassembled WGS sequence"/>
</dbReference>
<evidence type="ECO:0000313" key="5">
    <source>
        <dbReference type="Proteomes" id="UP000631312"/>
    </source>
</evidence>
<dbReference type="SUPFAM" id="SSF51735">
    <property type="entry name" value="NAD(P)-binding Rossmann-fold domains"/>
    <property type="match status" value="1"/>
</dbReference>
<dbReference type="EMBL" id="BOMP01000084">
    <property type="protein sequence ID" value="GIE42080.1"/>
    <property type="molecule type" value="Genomic_DNA"/>
</dbReference>
<accession>A0A7W7MKH9</accession>
<feature type="domain" description="NAD-dependent epimerase/dehydratase" evidence="1">
    <location>
        <begin position="3"/>
        <end position="210"/>
    </location>
</feature>
<dbReference type="GO" id="GO:0005737">
    <property type="term" value="C:cytoplasm"/>
    <property type="evidence" value="ECO:0007669"/>
    <property type="project" value="TreeGrafter"/>
</dbReference>
<dbReference type="InterPro" id="IPR001509">
    <property type="entry name" value="Epimerase_deHydtase"/>
</dbReference>
<dbReference type="RefSeq" id="WP_188125423.1">
    <property type="nucleotide sequence ID" value="NZ_BOMP01000084.1"/>
</dbReference>
<dbReference type="PANTHER" id="PTHR48079:SF6">
    <property type="entry name" value="NAD(P)-BINDING DOMAIN-CONTAINING PROTEIN-RELATED"/>
    <property type="match status" value="1"/>
</dbReference>
<reference evidence="2 5" key="2">
    <citation type="submission" date="2021-01" db="EMBL/GenBank/DDBJ databases">
        <title>Whole genome shotgun sequence of Actinoplanes lobatus NBRC 12513.</title>
        <authorList>
            <person name="Komaki H."/>
            <person name="Tamura T."/>
        </authorList>
    </citation>
    <scope>NUCLEOTIDE SEQUENCE [LARGE SCALE GENOMIC DNA]</scope>
    <source>
        <strain evidence="2 5">NBRC 12513</strain>
    </source>
</reference>
<dbReference type="GO" id="GO:0004029">
    <property type="term" value="F:aldehyde dehydrogenase (NAD+) activity"/>
    <property type="evidence" value="ECO:0007669"/>
    <property type="project" value="TreeGrafter"/>
</dbReference>
<evidence type="ECO:0000313" key="2">
    <source>
        <dbReference type="EMBL" id="GIE42080.1"/>
    </source>
</evidence>
<sequence length="295" mass="30272">MRILVTGASGWIGSAAVTELLAAGHQVVGLARSDASAARIAALGADVRRGDIDDTDGLRAAAADSEGVVHLGYNHDFSRMAEAAATDRAAIEALGAGLAGTGHPLLIAAGTLGVAFGRVITESDIPDATLHPRTANATVALSLADTGVRPIVVRFAPTVHGAGDHGFISTLVQVAKTKNLSGYAGDGANRWPAVHVRDAATLIRLAVEDAPAGSVLHAAAEEGIPARRIAEAIGNGLNLPVAPIPATDLDEHFGWIGRFFAADAPASSEATRTLRGWKPTHPTLLDDLTAGHYFH</sequence>
<evidence type="ECO:0000259" key="1">
    <source>
        <dbReference type="Pfam" id="PF01370"/>
    </source>
</evidence>
<organism evidence="3 4">
    <name type="scientific">Actinoplanes lobatus</name>
    <dbReference type="NCBI Taxonomy" id="113568"/>
    <lineage>
        <taxon>Bacteria</taxon>
        <taxon>Bacillati</taxon>
        <taxon>Actinomycetota</taxon>
        <taxon>Actinomycetes</taxon>
        <taxon>Micromonosporales</taxon>
        <taxon>Micromonosporaceae</taxon>
        <taxon>Actinoplanes</taxon>
    </lineage>
</organism>
<dbReference type="Proteomes" id="UP000631312">
    <property type="component" value="Unassembled WGS sequence"/>
</dbReference>
<gene>
    <name evidence="2" type="ORF">Alo02nite_49780</name>
    <name evidence="3" type="ORF">BJ964_007928</name>
</gene>
<dbReference type="PANTHER" id="PTHR48079">
    <property type="entry name" value="PROTEIN YEEZ"/>
    <property type="match status" value="1"/>
</dbReference>
<proteinExistence type="predicted"/>
<dbReference type="CDD" id="cd05262">
    <property type="entry name" value="SDR_a7"/>
    <property type="match status" value="1"/>
</dbReference>
<dbReference type="AlphaFoldDB" id="A0A7W7MKH9"/>
<dbReference type="Pfam" id="PF01370">
    <property type="entry name" value="Epimerase"/>
    <property type="match status" value="1"/>
</dbReference>